<feature type="domain" description="OmpR/PhoB-type" evidence="3">
    <location>
        <begin position="66"/>
        <end position="162"/>
    </location>
</feature>
<protein>
    <submittedName>
        <fullName evidence="4">Transcriptional regulatory protein, C terminal</fullName>
    </submittedName>
</protein>
<dbReference type="Gene3D" id="1.10.10.10">
    <property type="entry name" value="Winged helix-like DNA-binding domain superfamily/Winged helix DNA-binding domain"/>
    <property type="match status" value="1"/>
</dbReference>
<dbReference type="GO" id="GO:0003677">
    <property type="term" value="F:DNA binding"/>
    <property type="evidence" value="ECO:0007669"/>
    <property type="project" value="UniProtKB-UniRule"/>
</dbReference>
<dbReference type="GO" id="GO:0000160">
    <property type="term" value="P:phosphorelay signal transduction system"/>
    <property type="evidence" value="ECO:0007669"/>
    <property type="project" value="InterPro"/>
</dbReference>
<dbReference type="Proteomes" id="UP000198582">
    <property type="component" value="Unassembled WGS sequence"/>
</dbReference>
<sequence>MLRESTVELVRWPAESERRKRYHRTRTPCLLVVEGGAAAPLCRDPWEDWVRAPISARDLDIRITAIEERVSANPRLDASGLLRFRGRSTEVSATQFTLLEPLVAAFGKVILREVLHARLRTPRQRRPSRNALDLQILRLRQRVDPLGLVISTAWGRGYALESGSTG</sequence>
<dbReference type="InterPro" id="IPR001867">
    <property type="entry name" value="OmpR/PhoB-type_DNA-bd"/>
</dbReference>
<dbReference type="SMART" id="SM00862">
    <property type="entry name" value="Trans_reg_C"/>
    <property type="match status" value="1"/>
</dbReference>
<feature type="DNA-binding region" description="OmpR/PhoB-type" evidence="2">
    <location>
        <begin position="66"/>
        <end position="162"/>
    </location>
</feature>
<dbReference type="InterPro" id="IPR036388">
    <property type="entry name" value="WH-like_DNA-bd_sf"/>
</dbReference>
<proteinExistence type="predicted"/>
<name>A0A1H8YJR8_9PSEU</name>
<organism evidence="4 5">
    <name type="scientific">Amycolatopsis saalfeldensis</name>
    <dbReference type="NCBI Taxonomy" id="394193"/>
    <lineage>
        <taxon>Bacteria</taxon>
        <taxon>Bacillati</taxon>
        <taxon>Actinomycetota</taxon>
        <taxon>Actinomycetes</taxon>
        <taxon>Pseudonocardiales</taxon>
        <taxon>Pseudonocardiaceae</taxon>
        <taxon>Amycolatopsis</taxon>
    </lineage>
</organism>
<dbReference type="InterPro" id="IPR016032">
    <property type="entry name" value="Sig_transdc_resp-reg_C-effctor"/>
</dbReference>
<keyword evidence="1 2" id="KW-0238">DNA-binding</keyword>
<evidence type="ECO:0000256" key="2">
    <source>
        <dbReference type="PROSITE-ProRule" id="PRU01091"/>
    </source>
</evidence>
<reference evidence="5" key="1">
    <citation type="submission" date="2016-10" db="EMBL/GenBank/DDBJ databases">
        <authorList>
            <person name="Varghese N."/>
            <person name="Submissions S."/>
        </authorList>
    </citation>
    <scope>NUCLEOTIDE SEQUENCE [LARGE SCALE GENOMIC DNA]</scope>
    <source>
        <strain evidence="5">DSM 44993</strain>
    </source>
</reference>
<dbReference type="PROSITE" id="PS51755">
    <property type="entry name" value="OMPR_PHOB"/>
    <property type="match status" value="1"/>
</dbReference>
<gene>
    <name evidence="4" type="ORF">SAMN04489732_12052</name>
</gene>
<dbReference type="SUPFAM" id="SSF46894">
    <property type="entry name" value="C-terminal effector domain of the bipartite response regulators"/>
    <property type="match status" value="1"/>
</dbReference>
<dbReference type="EMBL" id="FOEF01000020">
    <property type="protein sequence ID" value="SEP52389.1"/>
    <property type="molecule type" value="Genomic_DNA"/>
</dbReference>
<keyword evidence="5" id="KW-1185">Reference proteome</keyword>
<evidence type="ECO:0000313" key="5">
    <source>
        <dbReference type="Proteomes" id="UP000198582"/>
    </source>
</evidence>
<dbReference type="AlphaFoldDB" id="A0A1H8YJR8"/>
<dbReference type="Pfam" id="PF00486">
    <property type="entry name" value="Trans_reg_C"/>
    <property type="match status" value="1"/>
</dbReference>
<evidence type="ECO:0000313" key="4">
    <source>
        <dbReference type="EMBL" id="SEP52389.1"/>
    </source>
</evidence>
<dbReference type="GO" id="GO:0006355">
    <property type="term" value="P:regulation of DNA-templated transcription"/>
    <property type="evidence" value="ECO:0007669"/>
    <property type="project" value="InterPro"/>
</dbReference>
<accession>A0A1H8YJR8</accession>
<dbReference type="STRING" id="394193.SAMN04489732_12052"/>
<evidence type="ECO:0000256" key="1">
    <source>
        <dbReference type="ARBA" id="ARBA00023125"/>
    </source>
</evidence>
<evidence type="ECO:0000259" key="3">
    <source>
        <dbReference type="PROSITE" id="PS51755"/>
    </source>
</evidence>